<accession>A0A5B8REF6</accession>
<proteinExistence type="predicted"/>
<evidence type="ECO:0008006" key="2">
    <source>
        <dbReference type="Google" id="ProtNLM"/>
    </source>
</evidence>
<sequence length="115" mass="12243">MFARILVFCVSAGLLAACSNAVREGGESVAPDLDGACDRALDYDLDFDRFDEVAQQIAHATGCFIEVDDMAAAGKVRPNAVQGHMTPREAVYVAIEGTALSVVENEPDRIAVGKR</sequence>
<protein>
    <recommendedName>
        <fullName evidence="2">Lipoprotein</fullName>
    </recommendedName>
</protein>
<organism evidence="1">
    <name type="scientific">uncultured organism</name>
    <dbReference type="NCBI Taxonomy" id="155900"/>
    <lineage>
        <taxon>unclassified sequences</taxon>
        <taxon>environmental samples</taxon>
    </lineage>
</organism>
<dbReference type="AlphaFoldDB" id="A0A5B8REF6"/>
<dbReference type="Gene3D" id="3.55.50.30">
    <property type="match status" value="1"/>
</dbReference>
<dbReference type="EMBL" id="MN079096">
    <property type="protein sequence ID" value="QEA05205.1"/>
    <property type="molecule type" value="Genomic_DNA"/>
</dbReference>
<dbReference type="PROSITE" id="PS51257">
    <property type="entry name" value="PROKAR_LIPOPROTEIN"/>
    <property type="match status" value="1"/>
</dbReference>
<gene>
    <name evidence="1" type="ORF">KBTEX_01524</name>
</gene>
<name>A0A5B8REF6_9ZZZZ</name>
<reference evidence="1" key="1">
    <citation type="submission" date="2019-06" db="EMBL/GenBank/DDBJ databases">
        <authorList>
            <person name="Murdoch R.W."/>
            <person name="Fathepure B."/>
        </authorList>
    </citation>
    <scope>NUCLEOTIDE SEQUENCE</scope>
</reference>
<evidence type="ECO:0000313" key="1">
    <source>
        <dbReference type="EMBL" id="QEA05205.1"/>
    </source>
</evidence>